<comment type="function">
    <text evidence="27">Induces FAS-mediated activation of NF-kappa-B, initiating non-apoptotic signaling pathways. Can induce apoptosis but does not appear to be essential for this process.</text>
</comment>
<keyword evidence="13 29" id="KW-0812">Transmembrane</keyword>
<dbReference type="CDD" id="cd00184">
    <property type="entry name" value="TNF"/>
    <property type="match status" value="1"/>
</dbReference>
<evidence type="ECO:0000256" key="26">
    <source>
        <dbReference type="ARBA" id="ARBA00030913"/>
    </source>
</evidence>
<dbReference type="SMART" id="SM00207">
    <property type="entry name" value="TNF"/>
    <property type="match status" value="1"/>
</dbReference>
<evidence type="ECO:0000256" key="15">
    <source>
        <dbReference type="ARBA" id="ARBA00022843"/>
    </source>
</evidence>
<evidence type="ECO:0000256" key="22">
    <source>
        <dbReference type="ARBA" id="ARBA00023180"/>
    </source>
</evidence>
<keyword evidence="9" id="KW-1003">Cell membrane</keyword>
<keyword evidence="10" id="KW-0678">Repressor</keyword>
<protein>
    <recommendedName>
        <fullName evidence="8">Tumor necrosis factor ligand superfamily member 6</fullName>
    </recommendedName>
    <alternativeName>
        <fullName evidence="26">Fas antigen ligand</fullName>
    </alternativeName>
</protein>
<comment type="subcellular location">
    <subcellularLocation>
        <location evidence="5">Cell membrane</location>
        <topology evidence="5">Single-pass type II membrane protein</topology>
    </subcellularLocation>
    <subcellularLocation>
        <location evidence="4">Cytoplasmic vesicle lumen</location>
    </subcellularLocation>
    <subcellularLocation>
        <location evidence="3">Lysosome lumen</location>
    </subcellularLocation>
    <subcellularLocation>
        <location evidence="2">Nucleus</location>
    </subcellularLocation>
    <subcellularLocation>
        <location evidence="6">Secreted</location>
    </subcellularLocation>
</comment>
<keyword evidence="24" id="KW-0539">Nucleus</keyword>
<dbReference type="GO" id="GO:0005164">
    <property type="term" value="F:tumor necrosis factor receptor binding"/>
    <property type="evidence" value="ECO:0007669"/>
    <property type="project" value="InterPro"/>
</dbReference>
<evidence type="ECO:0000256" key="12">
    <source>
        <dbReference type="ARBA" id="ARBA00022525"/>
    </source>
</evidence>
<evidence type="ECO:0000256" key="7">
    <source>
        <dbReference type="ARBA" id="ARBA00008670"/>
    </source>
</evidence>
<keyword evidence="17 29" id="KW-1133">Transmembrane helix</keyword>
<keyword evidence="14" id="KW-0053">Apoptosis</keyword>
<evidence type="ECO:0000256" key="25">
    <source>
        <dbReference type="ARBA" id="ARBA00023329"/>
    </source>
</evidence>
<keyword evidence="12" id="KW-0964">Secreted</keyword>
<reference evidence="31" key="1">
    <citation type="thesis" date="2020" institute="ProQuest LLC" country="789 East Eisenhower Parkway, Ann Arbor, MI, USA">
        <title>Comparative Genomics and Chromosome Evolution.</title>
        <authorList>
            <person name="Mudd A.B."/>
        </authorList>
    </citation>
    <scope>NUCLEOTIDE SEQUENCE</scope>
    <source>
        <strain evidence="31">1538</strain>
        <tissue evidence="31">Blood</tissue>
    </source>
</reference>
<evidence type="ECO:0000256" key="5">
    <source>
        <dbReference type="ARBA" id="ARBA00004401"/>
    </source>
</evidence>
<evidence type="ECO:0000256" key="20">
    <source>
        <dbReference type="ARBA" id="ARBA00023157"/>
    </source>
</evidence>
<accession>A0AAV3A848</accession>
<dbReference type="Proteomes" id="UP001181693">
    <property type="component" value="Unassembled WGS sequence"/>
</dbReference>
<dbReference type="GO" id="GO:0005886">
    <property type="term" value="C:plasma membrane"/>
    <property type="evidence" value="ECO:0007669"/>
    <property type="project" value="UniProtKB-SubCell"/>
</dbReference>
<dbReference type="GO" id="GO:0008625">
    <property type="term" value="P:extrinsic apoptotic signaling pathway via death domain receptors"/>
    <property type="evidence" value="ECO:0007669"/>
    <property type="project" value="TreeGrafter"/>
</dbReference>
<evidence type="ECO:0000256" key="19">
    <source>
        <dbReference type="ARBA" id="ARBA00023136"/>
    </source>
</evidence>
<keyword evidence="23" id="KW-0458">Lysosome</keyword>
<keyword evidence="22" id="KW-0325">Glycoprotein</keyword>
<name>A0AAV3A848_PYXAD</name>
<evidence type="ECO:0000256" key="4">
    <source>
        <dbReference type="ARBA" id="ARBA00004321"/>
    </source>
</evidence>
<dbReference type="InterPro" id="IPR028326">
    <property type="entry name" value="FASL"/>
</dbReference>
<dbReference type="PRINTS" id="PR01681">
    <property type="entry name" value="FASLIGAND"/>
</dbReference>
<evidence type="ECO:0000256" key="14">
    <source>
        <dbReference type="ARBA" id="ARBA00022703"/>
    </source>
</evidence>
<dbReference type="InterPro" id="IPR006053">
    <property type="entry name" value="TNF"/>
</dbReference>
<keyword evidence="25" id="KW-0968">Cytoplasmic vesicle</keyword>
<evidence type="ECO:0000256" key="3">
    <source>
        <dbReference type="ARBA" id="ARBA00004227"/>
    </source>
</evidence>
<evidence type="ECO:0000256" key="1">
    <source>
        <dbReference type="ARBA" id="ARBA00003149"/>
    </source>
</evidence>
<dbReference type="GO" id="GO:0005634">
    <property type="term" value="C:nucleus"/>
    <property type="evidence" value="ECO:0007669"/>
    <property type="project" value="UniProtKB-SubCell"/>
</dbReference>
<dbReference type="InterPro" id="IPR008983">
    <property type="entry name" value="Tumour_necrosis_fac-like_dom"/>
</dbReference>
<dbReference type="SUPFAM" id="SSF49842">
    <property type="entry name" value="TNF-like"/>
    <property type="match status" value="1"/>
</dbReference>
<evidence type="ECO:0000256" key="13">
    <source>
        <dbReference type="ARBA" id="ARBA00022692"/>
    </source>
</evidence>
<dbReference type="FunFam" id="2.60.120.40:FF:000017">
    <property type="entry name" value="Tumor necrosis factor ligand superfamily member 6"/>
    <property type="match status" value="1"/>
</dbReference>
<proteinExistence type="inferred from homology"/>
<dbReference type="PRINTS" id="PR01234">
    <property type="entry name" value="TNECROSISFCT"/>
</dbReference>
<feature type="domain" description="THD" evidence="30">
    <location>
        <begin position="114"/>
        <end position="251"/>
    </location>
</feature>
<evidence type="ECO:0000256" key="29">
    <source>
        <dbReference type="SAM" id="Phobius"/>
    </source>
</evidence>
<keyword evidence="21" id="KW-0804">Transcription</keyword>
<dbReference type="GO" id="GO:0005125">
    <property type="term" value="F:cytokine activity"/>
    <property type="evidence" value="ECO:0007669"/>
    <property type="project" value="UniProtKB-KW"/>
</dbReference>
<dbReference type="GO" id="GO:0006955">
    <property type="term" value="P:immune response"/>
    <property type="evidence" value="ECO:0007669"/>
    <property type="project" value="InterPro"/>
</dbReference>
<evidence type="ECO:0000256" key="17">
    <source>
        <dbReference type="ARBA" id="ARBA00022989"/>
    </source>
</evidence>
<evidence type="ECO:0000256" key="28">
    <source>
        <dbReference type="ARBA" id="ARBA00047144"/>
    </source>
</evidence>
<evidence type="ECO:0000256" key="24">
    <source>
        <dbReference type="ARBA" id="ARBA00023242"/>
    </source>
</evidence>
<dbReference type="GO" id="GO:0005615">
    <property type="term" value="C:extracellular space"/>
    <property type="evidence" value="ECO:0007669"/>
    <property type="project" value="UniProtKB-KW"/>
</dbReference>
<evidence type="ECO:0000256" key="27">
    <source>
        <dbReference type="ARBA" id="ARBA00045660"/>
    </source>
</evidence>
<evidence type="ECO:0000256" key="18">
    <source>
        <dbReference type="ARBA" id="ARBA00023015"/>
    </source>
</evidence>
<evidence type="ECO:0000256" key="9">
    <source>
        <dbReference type="ARBA" id="ARBA00022475"/>
    </source>
</evidence>
<gene>
    <name evidence="31" type="ORF">GDO54_016399</name>
</gene>
<evidence type="ECO:0000256" key="21">
    <source>
        <dbReference type="ARBA" id="ARBA00023163"/>
    </source>
</evidence>
<dbReference type="Pfam" id="PF00229">
    <property type="entry name" value="TNF"/>
    <property type="match status" value="1"/>
</dbReference>
<feature type="transmembrane region" description="Helical" evidence="29">
    <location>
        <begin position="50"/>
        <end position="72"/>
    </location>
</feature>
<evidence type="ECO:0000256" key="23">
    <source>
        <dbReference type="ARBA" id="ARBA00023228"/>
    </source>
</evidence>
<keyword evidence="18" id="KW-0805">Transcription regulation</keyword>
<comment type="function">
    <text evidence="1">Cytoplasmic form induces gene transcription inhibition.</text>
</comment>
<evidence type="ECO:0000313" key="32">
    <source>
        <dbReference type="Proteomes" id="UP001181693"/>
    </source>
</evidence>
<comment type="caution">
    <text evidence="31">The sequence shown here is derived from an EMBL/GenBank/DDBJ whole genome shotgun (WGS) entry which is preliminary data.</text>
</comment>
<evidence type="ECO:0000256" key="2">
    <source>
        <dbReference type="ARBA" id="ARBA00004123"/>
    </source>
</evidence>
<keyword evidence="16" id="KW-0735">Signal-anchor</keyword>
<comment type="similarity">
    <text evidence="7">Belongs to the tumor necrosis factor family.</text>
</comment>
<evidence type="ECO:0000259" key="30">
    <source>
        <dbReference type="PROSITE" id="PS50049"/>
    </source>
</evidence>
<evidence type="ECO:0000256" key="16">
    <source>
        <dbReference type="ARBA" id="ARBA00022968"/>
    </source>
</evidence>
<dbReference type="AlphaFoldDB" id="A0AAV3A848"/>
<evidence type="ECO:0000256" key="11">
    <source>
        <dbReference type="ARBA" id="ARBA00022514"/>
    </source>
</evidence>
<evidence type="ECO:0000313" key="31">
    <source>
        <dbReference type="EMBL" id="DBA18113.1"/>
    </source>
</evidence>
<evidence type="ECO:0000256" key="10">
    <source>
        <dbReference type="ARBA" id="ARBA00022491"/>
    </source>
</evidence>
<dbReference type="GO" id="GO:0060205">
    <property type="term" value="C:cytoplasmic vesicle lumen"/>
    <property type="evidence" value="ECO:0007669"/>
    <property type="project" value="UniProtKB-SubCell"/>
</dbReference>
<keyword evidence="32" id="KW-1185">Reference proteome</keyword>
<dbReference type="Gene3D" id="2.60.120.40">
    <property type="match status" value="1"/>
</dbReference>
<evidence type="ECO:0000256" key="6">
    <source>
        <dbReference type="ARBA" id="ARBA00004613"/>
    </source>
</evidence>
<dbReference type="GO" id="GO:0043202">
    <property type="term" value="C:lysosomal lumen"/>
    <property type="evidence" value="ECO:0007669"/>
    <property type="project" value="UniProtKB-SubCell"/>
</dbReference>
<sequence>MQQMQQPNMGYPVFWTNQAQRPPVLTHTSMYPPPPPFPDFRKKRRKGGTCVYLFIIFLLVLLALLGVGIGTYKIMELQKELDKIKEFSDDPSSLPNPSTEKLIGEPLGKLVSRQAAHVTAKESLNLPLVWEDRIGRAFTNGIQYKNRGLVVNETGLHFLYSSIYFRSTECPKDSLELIHIVYKKPSRYPSVMKLMESTEQHNCKPLVTWARHSYLGAVFNLTRQDVLYVNVSDVTLVSTDEAKSFFGIYKL</sequence>
<keyword evidence="15" id="KW-0832">Ubl conjugation</keyword>
<evidence type="ECO:0000256" key="8">
    <source>
        <dbReference type="ARBA" id="ARBA00018020"/>
    </source>
</evidence>
<dbReference type="PROSITE" id="PS50049">
    <property type="entry name" value="THD_2"/>
    <property type="match status" value="1"/>
</dbReference>
<dbReference type="GO" id="GO:0043123">
    <property type="term" value="P:positive regulation of canonical NF-kappaB signal transduction"/>
    <property type="evidence" value="ECO:0007669"/>
    <property type="project" value="TreeGrafter"/>
</dbReference>
<keyword evidence="19 29" id="KW-0472">Membrane</keyword>
<dbReference type="InterPro" id="IPR006052">
    <property type="entry name" value="TNF_dom"/>
</dbReference>
<organism evidence="31 32">
    <name type="scientific">Pyxicephalus adspersus</name>
    <name type="common">African bullfrog</name>
    <dbReference type="NCBI Taxonomy" id="30357"/>
    <lineage>
        <taxon>Eukaryota</taxon>
        <taxon>Metazoa</taxon>
        <taxon>Chordata</taxon>
        <taxon>Craniata</taxon>
        <taxon>Vertebrata</taxon>
        <taxon>Euteleostomi</taxon>
        <taxon>Amphibia</taxon>
        <taxon>Batrachia</taxon>
        <taxon>Anura</taxon>
        <taxon>Neobatrachia</taxon>
        <taxon>Ranoidea</taxon>
        <taxon>Pyxicephalidae</taxon>
        <taxon>Pyxicephalinae</taxon>
        <taxon>Pyxicephalus</taxon>
    </lineage>
</organism>
<comment type="subunit">
    <text evidence="28">Homotrimer. Interacts with ARHGAP9, BAIAP2L1, BTK, CACNB3, CACNB4, CRK, DLG2, DNMBP, DOCK4, EPS8L3, FGR, FYB1, FYN, HCK, ITK, ITSN2, KALRN, LYN, MACC1, MIA, MPP4, MYO15A, NCF1, NCK1, NCK2, NCKIPSD, OSTF1, PIK3R1, PSTPIP1, RIMBP3C, SAMSN1, SH3GL3, SH3PXD2B, SH3PXD2A, SH3RF2, SKAP2, SNX33, SNX9, SORBS3, SPTA1, SRC, SRGAP1, SRGAP2, SRGAP3, TEC, TJP3 and YES1.</text>
</comment>
<keyword evidence="20" id="KW-1015">Disulfide bond</keyword>
<dbReference type="PANTHER" id="PTHR11471:SF33">
    <property type="entry name" value="TUMOR NECROSIS FACTOR LIGAND SUPERFAMILY MEMBER 6"/>
    <property type="match status" value="1"/>
</dbReference>
<dbReference type="EMBL" id="DYDO01000009">
    <property type="protein sequence ID" value="DBA18113.1"/>
    <property type="molecule type" value="Genomic_DNA"/>
</dbReference>
<keyword evidence="11" id="KW-0202">Cytokine</keyword>
<dbReference type="PANTHER" id="PTHR11471">
    <property type="entry name" value="TUMOR NECROSIS FACTOR FAMILY MEMBER"/>
    <property type="match status" value="1"/>
</dbReference>